<evidence type="ECO:0000256" key="3">
    <source>
        <dbReference type="ARBA" id="ARBA00022679"/>
    </source>
</evidence>
<dbReference type="STRING" id="133383.A0A1R0H2X1"/>
<protein>
    <submittedName>
        <fullName evidence="5">Putative thiol methyltransferase 2</fullName>
    </submittedName>
</protein>
<evidence type="ECO:0000256" key="2">
    <source>
        <dbReference type="ARBA" id="ARBA00022603"/>
    </source>
</evidence>
<accession>A0A1R0H2X1</accession>
<keyword evidence="1" id="KW-0597">Phosphoprotein</keyword>
<dbReference type="Gene3D" id="3.40.50.150">
    <property type="entry name" value="Vaccinia Virus protein VP39"/>
    <property type="match status" value="1"/>
</dbReference>
<evidence type="ECO:0000313" key="6">
    <source>
        <dbReference type="Proteomes" id="UP000187455"/>
    </source>
</evidence>
<dbReference type="GO" id="GO:0008757">
    <property type="term" value="F:S-adenosylmethionine-dependent methyltransferase activity"/>
    <property type="evidence" value="ECO:0007669"/>
    <property type="project" value="InterPro"/>
</dbReference>
<dbReference type="Pfam" id="PF05724">
    <property type="entry name" value="TPMT"/>
    <property type="match status" value="1"/>
</dbReference>
<gene>
    <name evidence="5" type="ORF">AYI68_g2393</name>
</gene>
<dbReference type="OrthoDB" id="276151at2759"/>
<dbReference type="GO" id="GO:0032259">
    <property type="term" value="P:methylation"/>
    <property type="evidence" value="ECO:0007669"/>
    <property type="project" value="UniProtKB-KW"/>
</dbReference>
<sequence>MAEDRKEYNEFWERKWNHNKTHWDFGKMQIALKDLIEENKYPLPKGNCLVPGCGRGYDAIFFAQQGYKTIGLDVSVSAKKAAESLAKKSNVPPGNLEFVTADFYTYEPPASLFQVAYDYTFLSTIRPTDRHLWGQRYAELVASGGFLITLIFPVDFGSKDSVPPFQLNIEMCHEVLDNNFTLVYEDRDPPKDPERSSTCIMAVWKRN</sequence>
<keyword evidence="2 5" id="KW-0489">Methyltransferase</keyword>
<dbReference type="AlphaFoldDB" id="A0A1R0H2X1"/>
<dbReference type="InterPro" id="IPR008854">
    <property type="entry name" value="TPMT"/>
</dbReference>
<dbReference type="InterPro" id="IPR029063">
    <property type="entry name" value="SAM-dependent_MTases_sf"/>
</dbReference>
<keyword evidence="3 5" id="KW-0808">Transferase</keyword>
<dbReference type="SUPFAM" id="SSF53335">
    <property type="entry name" value="S-adenosyl-L-methionine-dependent methyltransferases"/>
    <property type="match status" value="1"/>
</dbReference>
<reference evidence="5 6" key="1">
    <citation type="journal article" date="2016" name="Mol. Biol. Evol.">
        <title>Genome-Wide Survey of Gut Fungi (Harpellales) Reveals the First Horizontally Transferred Ubiquitin Gene from a Mosquito Host.</title>
        <authorList>
            <person name="Wang Y."/>
            <person name="White M.M."/>
            <person name="Kvist S."/>
            <person name="Moncalvo J.M."/>
        </authorList>
    </citation>
    <scope>NUCLEOTIDE SEQUENCE [LARGE SCALE GENOMIC DNA]</scope>
    <source>
        <strain evidence="5 6">ALG-7-W6</strain>
    </source>
</reference>
<comment type="caution">
    <text evidence="5">The sequence shown here is derived from an EMBL/GenBank/DDBJ whole genome shotgun (WGS) entry which is preliminary data.</text>
</comment>
<dbReference type="PANTHER" id="PTHR32183">
    <property type="match status" value="1"/>
</dbReference>
<name>A0A1R0H2X1_9FUNG</name>
<dbReference type="CDD" id="cd02440">
    <property type="entry name" value="AdoMet_MTases"/>
    <property type="match status" value="1"/>
</dbReference>
<organism evidence="5 6">
    <name type="scientific">Smittium mucronatum</name>
    <dbReference type="NCBI Taxonomy" id="133383"/>
    <lineage>
        <taxon>Eukaryota</taxon>
        <taxon>Fungi</taxon>
        <taxon>Fungi incertae sedis</taxon>
        <taxon>Zoopagomycota</taxon>
        <taxon>Kickxellomycotina</taxon>
        <taxon>Harpellomycetes</taxon>
        <taxon>Harpellales</taxon>
        <taxon>Legeriomycetaceae</taxon>
        <taxon>Smittium</taxon>
    </lineage>
</organism>
<evidence type="ECO:0000256" key="1">
    <source>
        <dbReference type="ARBA" id="ARBA00022553"/>
    </source>
</evidence>
<proteinExistence type="predicted"/>
<dbReference type="PROSITE" id="PS51585">
    <property type="entry name" value="SAM_MT_TPMT"/>
    <property type="match status" value="1"/>
</dbReference>
<keyword evidence="6" id="KW-1185">Reference proteome</keyword>
<dbReference type="EMBL" id="LSSL01000888">
    <property type="protein sequence ID" value="OLY83468.1"/>
    <property type="molecule type" value="Genomic_DNA"/>
</dbReference>
<evidence type="ECO:0000313" key="5">
    <source>
        <dbReference type="EMBL" id="OLY83468.1"/>
    </source>
</evidence>
<evidence type="ECO:0000256" key="4">
    <source>
        <dbReference type="ARBA" id="ARBA00022691"/>
    </source>
</evidence>
<dbReference type="Proteomes" id="UP000187455">
    <property type="component" value="Unassembled WGS sequence"/>
</dbReference>
<keyword evidence="4" id="KW-0949">S-adenosyl-L-methionine</keyword>
<dbReference type="PANTHER" id="PTHR32183:SF6">
    <property type="entry name" value="CYSTEINE SULFINATE DESULFINASE_CYSTEINE DESULFURASE AND RELATED ENZYMES"/>
    <property type="match status" value="1"/>
</dbReference>